<comment type="subcellular location">
    <subcellularLocation>
        <location evidence="1">Membrane</location>
    </subcellularLocation>
</comment>
<evidence type="ECO:0000256" key="5">
    <source>
        <dbReference type="SAM" id="Coils"/>
    </source>
</evidence>
<evidence type="ECO:0000313" key="8">
    <source>
        <dbReference type="Proteomes" id="UP001286313"/>
    </source>
</evidence>
<evidence type="ECO:0000256" key="4">
    <source>
        <dbReference type="RuleBase" id="RU366054"/>
    </source>
</evidence>
<dbReference type="Gene3D" id="3.30.479.30">
    <property type="entry name" value="Band 7 domain"/>
    <property type="match status" value="1"/>
</dbReference>
<comment type="caution">
    <text evidence="7">The sequence shown here is derived from an EMBL/GenBank/DDBJ whole genome shotgun (WGS) entry which is preliminary data.</text>
</comment>
<dbReference type="GO" id="GO:1901890">
    <property type="term" value="P:positive regulation of cell junction assembly"/>
    <property type="evidence" value="ECO:0007669"/>
    <property type="project" value="TreeGrafter"/>
</dbReference>
<dbReference type="EMBL" id="JAWQEG010002532">
    <property type="protein sequence ID" value="KAK3871311.1"/>
    <property type="molecule type" value="Genomic_DNA"/>
</dbReference>
<feature type="domain" description="Band 7" evidence="6">
    <location>
        <begin position="4"/>
        <end position="172"/>
    </location>
</feature>
<dbReference type="GO" id="GO:0045807">
    <property type="term" value="P:positive regulation of endocytosis"/>
    <property type="evidence" value="ECO:0007669"/>
    <property type="project" value="TreeGrafter"/>
</dbReference>
<dbReference type="AlphaFoldDB" id="A0AAE1KC32"/>
<dbReference type="GO" id="GO:0072659">
    <property type="term" value="P:protein localization to plasma membrane"/>
    <property type="evidence" value="ECO:0007669"/>
    <property type="project" value="TreeGrafter"/>
</dbReference>
<dbReference type="GO" id="GO:2000049">
    <property type="term" value="P:positive regulation of cell-cell adhesion mediated by cadherin"/>
    <property type="evidence" value="ECO:0007669"/>
    <property type="project" value="TreeGrafter"/>
</dbReference>
<name>A0AAE1KC32_PETCI</name>
<dbReference type="GO" id="GO:0002090">
    <property type="term" value="P:regulation of receptor internalization"/>
    <property type="evidence" value="ECO:0007669"/>
    <property type="project" value="TreeGrafter"/>
</dbReference>
<evidence type="ECO:0000256" key="1">
    <source>
        <dbReference type="ARBA" id="ARBA00004370"/>
    </source>
</evidence>
<dbReference type="GO" id="GO:0002020">
    <property type="term" value="F:protease binding"/>
    <property type="evidence" value="ECO:0007669"/>
    <property type="project" value="TreeGrafter"/>
</dbReference>
<dbReference type="Pfam" id="PF01145">
    <property type="entry name" value="Band_7"/>
    <property type="match status" value="1"/>
</dbReference>
<comment type="similarity">
    <text evidence="2 4">Belongs to the band 7/mec-2 family. Flotillin subfamily.</text>
</comment>
<dbReference type="SMART" id="SM00244">
    <property type="entry name" value="PHB"/>
    <property type="match status" value="1"/>
</dbReference>
<proteinExistence type="inferred from homology"/>
<dbReference type="InterPro" id="IPR001107">
    <property type="entry name" value="Band_7"/>
</dbReference>
<dbReference type="InterPro" id="IPR027705">
    <property type="entry name" value="Flotillin_fam"/>
</dbReference>
<sequence>MVIPVFLTCGPNEVLVVSGLGYRKPAMVAGGRLVAFPCVQRWNRMSLNVMTLKIDSPGVYTAQGVAIKVTGVAQVKISTQHPEVLALACEHFLEKTEREVELLLTSTLEGHQRGIMGTMSVEDIYRNRKLFNQRVFEVASKDLYNMGIQVLSYTIRDLNDEQGYLEALGRAQTAQVQRDARIGEVEAKRDSRMEQCLAEEQLLKAKYANDTDMAKANRAFQVQKAIYDQEVQARQAESDLAFELQSCITKQKVKEENMETLVVEKKARILVEEQELQRKQMSLDATIRKPAEAEKFRAETLAKAEKQKVLLEAEARSEAIKLKGEAVAAAQLAKAEAEAVKMRMKAEAFKEYKNAAILSMYLDTMPKMVAEVGNTLSQANAIKMVSSGDSEIGAKKLTQEVMDIASSVPKLVESMTGVDIAKTLRSV</sequence>
<feature type="coiled-coil region" evidence="5">
    <location>
        <begin position="301"/>
        <end position="347"/>
    </location>
</feature>
<dbReference type="PANTHER" id="PTHR13806:SF46">
    <property type="entry name" value="FLOTILLIN-1-RELATED"/>
    <property type="match status" value="1"/>
</dbReference>
<dbReference type="CDD" id="cd03399">
    <property type="entry name" value="SPFH_flotillin"/>
    <property type="match status" value="1"/>
</dbReference>
<keyword evidence="3" id="KW-0472">Membrane</keyword>
<evidence type="ECO:0000256" key="3">
    <source>
        <dbReference type="ARBA" id="ARBA00023136"/>
    </source>
</evidence>
<dbReference type="GO" id="GO:0016600">
    <property type="term" value="C:flotillin complex"/>
    <property type="evidence" value="ECO:0007669"/>
    <property type="project" value="TreeGrafter"/>
</dbReference>
<protein>
    <recommendedName>
        <fullName evidence="6">Band 7 domain-containing protein</fullName>
    </recommendedName>
</protein>
<reference evidence="7" key="1">
    <citation type="submission" date="2023-10" db="EMBL/GenBank/DDBJ databases">
        <title>Genome assemblies of two species of porcelain crab, Petrolisthes cinctipes and Petrolisthes manimaculis (Anomura: Porcellanidae).</title>
        <authorList>
            <person name="Angst P."/>
        </authorList>
    </citation>
    <scope>NUCLEOTIDE SEQUENCE</scope>
    <source>
        <strain evidence="7">PB745_01</strain>
        <tissue evidence="7">Gill</tissue>
    </source>
</reference>
<organism evidence="7 8">
    <name type="scientific">Petrolisthes cinctipes</name>
    <name type="common">Flat porcelain crab</name>
    <dbReference type="NCBI Taxonomy" id="88211"/>
    <lineage>
        <taxon>Eukaryota</taxon>
        <taxon>Metazoa</taxon>
        <taxon>Ecdysozoa</taxon>
        <taxon>Arthropoda</taxon>
        <taxon>Crustacea</taxon>
        <taxon>Multicrustacea</taxon>
        <taxon>Malacostraca</taxon>
        <taxon>Eumalacostraca</taxon>
        <taxon>Eucarida</taxon>
        <taxon>Decapoda</taxon>
        <taxon>Pleocyemata</taxon>
        <taxon>Anomura</taxon>
        <taxon>Galatheoidea</taxon>
        <taxon>Porcellanidae</taxon>
        <taxon>Petrolisthes</taxon>
    </lineage>
</organism>
<dbReference type="GO" id="GO:0031410">
    <property type="term" value="C:cytoplasmic vesicle"/>
    <property type="evidence" value="ECO:0007669"/>
    <property type="project" value="TreeGrafter"/>
</dbReference>
<dbReference type="SUPFAM" id="SSF117892">
    <property type="entry name" value="Band 7/SPFH domain"/>
    <property type="match status" value="1"/>
</dbReference>
<gene>
    <name evidence="7" type="ORF">Pcinc_023537</name>
</gene>
<evidence type="ECO:0000259" key="6">
    <source>
        <dbReference type="SMART" id="SM00244"/>
    </source>
</evidence>
<dbReference type="PANTHER" id="PTHR13806">
    <property type="entry name" value="FLOTILLIN-RELATED"/>
    <property type="match status" value="1"/>
</dbReference>
<dbReference type="Proteomes" id="UP001286313">
    <property type="component" value="Unassembled WGS sequence"/>
</dbReference>
<evidence type="ECO:0000256" key="2">
    <source>
        <dbReference type="ARBA" id="ARBA00007161"/>
    </source>
</evidence>
<keyword evidence="8" id="KW-1185">Reference proteome</keyword>
<dbReference type="InterPro" id="IPR036013">
    <property type="entry name" value="Band_7/SPFH_dom_sf"/>
</dbReference>
<dbReference type="GO" id="GO:0070528">
    <property type="term" value="P:protein kinase C signaling"/>
    <property type="evidence" value="ECO:0007669"/>
    <property type="project" value="TreeGrafter"/>
</dbReference>
<evidence type="ECO:0000313" key="7">
    <source>
        <dbReference type="EMBL" id="KAK3871311.1"/>
    </source>
</evidence>
<accession>A0AAE1KC32</accession>
<keyword evidence="5" id="KW-0175">Coiled coil</keyword>